<dbReference type="Gene3D" id="1.10.1200.10">
    <property type="entry name" value="ACP-like"/>
    <property type="match status" value="1"/>
</dbReference>
<proteinExistence type="inferred from homology"/>
<dbReference type="PANTHER" id="PTHR20863">
    <property type="entry name" value="ACYL CARRIER PROTEIN"/>
    <property type="match status" value="1"/>
</dbReference>
<dbReference type="UniPathway" id="UPA00094"/>
<keyword evidence="2 3" id="KW-0597">Phosphoprotein</keyword>
<dbReference type="Proteomes" id="UP000236604">
    <property type="component" value="Unassembled WGS sequence"/>
</dbReference>
<dbReference type="EMBL" id="AZRN01000034">
    <property type="protein sequence ID" value="PNR98177.1"/>
    <property type="molecule type" value="Genomic_DNA"/>
</dbReference>
<feature type="modified residue" description="O-(pantetheine 4'-phosphoryl)serine" evidence="3">
    <location>
        <position position="39"/>
    </location>
</feature>
<keyword evidence="3" id="KW-0443">Lipid metabolism</keyword>
<dbReference type="GO" id="GO:0000036">
    <property type="term" value="F:acyl carrier activity"/>
    <property type="evidence" value="ECO:0007669"/>
    <property type="project" value="UniProtKB-UniRule"/>
</dbReference>
<dbReference type="GO" id="GO:0000035">
    <property type="term" value="F:acyl binding"/>
    <property type="evidence" value="ECO:0007669"/>
    <property type="project" value="TreeGrafter"/>
</dbReference>
<dbReference type="PANTHER" id="PTHR20863:SF76">
    <property type="entry name" value="CARRIER DOMAIN-CONTAINING PROTEIN"/>
    <property type="match status" value="1"/>
</dbReference>
<evidence type="ECO:0000256" key="4">
    <source>
        <dbReference type="NCBIfam" id="TIGR00517"/>
    </source>
</evidence>
<gene>
    <name evidence="3" type="primary">acpP</name>
    <name evidence="7" type="ORF">X927_08400</name>
</gene>
<comment type="PTM">
    <text evidence="5">4'-phosphopantetheine is transferred from CoA to a specific serine of apo-ACP by acpS.</text>
</comment>
<name>A0A2K1P630_9BACT</name>
<dbReference type="Pfam" id="PF00550">
    <property type="entry name" value="PP-binding"/>
    <property type="match status" value="1"/>
</dbReference>
<keyword evidence="1 3" id="KW-0596">Phosphopantetheine</keyword>
<keyword evidence="3" id="KW-0275">Fatty acid biosynthesis</keyword>
<sequence>MTKDELFEKVKEIIVDTLSVDEDEVTLDASFTDDLDADSLELVDLTMAFESEFGVTIEDEELEKIKTVENAVNLLTEKLNIDDED</sequence>
<protein>
    <recommendedName>
        <fullName evidence="3 4">Acyl carrier protein</fullName>
        <shortName evidence="3">ACP</shortName>
    </recommendedName>
</protein>
<evidence type="ECO:0000259" key="6">
    <source>
        <dbReference type="PROSITE" id="PS50075"/>
    </source>
</evidence>
<dbReference type="InterPro" id="IPR003231">
    <property type="entry name" value="ACP"/>
</dbReference>
<evidence type="ECO:0000256" key="1">
    <source>
        <dbReference type="ARBA" id="ARBA00022450"/>
    </source>
</evidence>
<dbReference type="RefSeq" id="WP_103077574.1">
    <property type="nucleotide sequence ID" value="NZ_AZRN01000034.1"/>
</dbReference>
<dbReference type="NCBIfam" id="NF002150">
    <property type="entry name" value="PRK00982.1-4"/>
    <property type="match status" value="1"/>
</dbReference>
<evidence type="ECO:0000256" key="2">
    <source>
        <dbReference type="ARBA" id="ARBA00022553"/>
    </source>
</evidence>
<dbReference type="NCBIfam" id="TIGR00517">
    <property type="entry name" value="acyl_carrier"/>
    <property type="match status" value="1"/>
</dbReference>
<evidence type="ECO:0000256" key="5">
    <source>
        <dbReference type="RuleBase" id="RU003545"/>
    </source>
</evidence>
<dbReference type="SUPFAM" id="SSF47336">
    <property type="entry name" value="ACP-like"/>
    <property type="match status" value="1"/>
</dbReference>
<dbReference type="InterPro" id="IPR009081">
    <property type="entry name" value="PP-bd_ACP"/>
</dbReference>
<keyword evidence="8" id="KW-1185">Reference proteome</keyword>
<comment type="similarity">
    <text evidence="3">Belongs to the acyl carrier protein (ACP) family.</text>
</comment>
<comment type="subcellular location">
    <subcellularLocation>
        <location evidence="3">Cytoplasm</location>
    </subcellularLocation>
</comment>
<organism evidence="7 8">
    <name type="scientific">Petrotoga mexicana DSM 14811</name>
    <dbReference type="NCBI Taxonomy" id="1122954"/>
    <lineage>
        <taxon>Bacteria</taxon>
        <taxon>Thermotogati</taxon>
        <taxon>Thermotogota</taxon>
        <taxon>Thermotogae</taxon>
        <taxon>Petrotogales</taxon>
        <taxon>Petrotogaceae</taxon>
        <taxon>Petrotoga</taxon>
    </lineage>
</organism>
<dbReference type="AlphaFoldDB" id="A0A2K1P630"/>
<evidence type="ECO:0000313" key="8">
    <source>
        <dbReference type="Proteomes" id="UP000236604"/>
    </source>
</evidence>
<reference evidence="7 8" key="1">
    <citation type="submission" date="2013-12" db="EMBL/GenBank/DDBJ databases">
        <title>Comparative genomics of Petrotoga isolates.</title>
        <authorList>
            <person name="Nesbo C.L."/>
            <person name="Charchuk R."/>
            <person name="Chow K."/>
        </authorList>
    </citation>
    <scope>NUCLEOTIDE SEQUENCE [LARGE SCALE GENOMIC DNA]</scope>
    <source>
        <strain evidence="7 8">DSM 14811</strain>
    </source>
</reference>
<dbReference type="NCBIfam" id="NF002148">
    <property type="entry name" value="PRK00982.1-2"/>
    <property type="match status" value="1"/>
</dbReference>
<comment type="PTM">
    <text evidence="3">4'-phosphopantetheine is transferred from CoA to a specific serine of apo-ACP by AcpS. This modification is essential for activity because fatty acids are bound in thioester linkage to the sulfhydryl of the prosthetic group.</text>
</comment>
<dbReference type="PROSITE" id="PS50075">
    <property type="entry name" value="CARRIER"/>
    <property type="match status" value="1"/>
</dbReference>
<accession>A0A2K1P630</accession>
<dbReference type="HAMAP" id="MF_01217">
    <property type="entry name" value="Acyl_carrier"/>
    <property type="match status" value="1"/>
</dbReference>
<keyword evidence="3" id="KW-0444">Lipid biosynthesis</keyword>
<comment type="pathway">
    <text evidence="3 5">Lipid metabolism; fatty acid biosynthesis.</text>
</comment>
<dbReference type="GO" id="GO:0009245">
    <property type="term" value="P:lipid A biosynthetic process"/>
    <property type="evidence" value="ECO:0007669"/>
    <property type="project" value="TreeGrafter"/>
</dbReference>
<evidence type="ECO:0000313" key="7">
    <source>
        <dbReference type="EMBL" id="PNR98177.1"/>
    </source>
</evidence>
<dbReference type="GO" id="GO:0005829">
    <property type="term" value="C:cytosol"/>
    <property type="evidence" value="ECO:0007669"/>
    <property type="project" value="TreeGrafter"/>
</dbReference>
<comment type="caution">
    <text evidence="7">The sequence shown here is derived from an EMBL/GenBank/DDBJ whole genome shotgun (WGS) entry which is preliminary data.</text>
</comment>
<comment type="function">
    <text evidence="3 5">Carrier of the growing fatty acid chain in fatty acid biosynthesis.</text>
</comment>
<feature type="domain" description="Carrier" evidence="6">
    <location>
        <begin position="4"/>
        <end position="79"/>
    </location>
</feature>
<keyword evidence="3" id="KW-0963">Cytoplasm</keyword>
<evidence type="ECO:0000256" key="3">
    <source>
        <dbReference type="HAMAP-Rule" id="MF_01217"/>
    </source>
</evidence>
<keyword evidence="3" id="KW-0276">Fatty acid metabolism</keyword>
<dbReference type="GO" id="GO:0016020">
    <property type="term" value="C:membrane"/>
    <property type="evidence" value="ECO:0007669"/>
    <property type="project" value="GOC"/>
</dbReference>
<dbReference type="InterPro" id="IPR036736">
    <property type="entry name" value="ACP-like_sf"/>
</dbReference>